<keyword evidence="10" id="KW-1185">Reference proteome</keyword>
<gene>
    <name evidence="9" type="ORF">ACFQZU_19485</name>
</gene>
<reference evidence="10" key="1">
    <citation type="journal article" date="2019" name="Int. J. Syst. Evol. Microbiol.">
        <title>The Global Catalogue of Microorganisms (GCM) 10K type strain sequencing project: providing services to taxonomists for standard genome sequencing and annotation.</title>
        <authorList>
            <consortium name="The Broad Institute Genomics Platform"/>
            <consortium name="The Broad Institute Genome Sequencing Center for Infectious Disease"/>
            <person name="Wu L."/>
            <person name="Ma J."/>
        </authorList>
    </citation>
    <scope>NUCLEOTIDE SEQUENCE [LARGE SCALE GENOMIC DNA]</scope>
    <source>
        <strain evidence="10">CCUG 63369</strain>
    </source>
</reference>
<dbReference type="InterPro" id="IPR029475">
    <property type="entry name" value="DUF6807"/>
</dbReference>
<feature type="non-terminal residue" evidence="9">
    <location>
        <position position="503"/>
    </location>
</feature>
<name>A0ABW3BKE1_9ACTN</name>
<dbReference type="SUPFAM" id="SSF81345">
    <property type="entry name" value="ABC transporter involved in vitamin B12 uptake, BtuC"/>
    <property type="match status" value="1"/>
</dbReference>
<proteinExistence type="inferred from homology"/>
<dbReference type="CDD" id="cd06550">
    <property type="entry name" value="TM_ABC_iron-siderophores_like"/>
    <property type="match status" value="1"/>
</dbReference>
<evidence type="ECO:0000256" key="7">
    <source>
        <dbReference type="ARBA" id="ARBA00023136"/>
    </source>
</evidence>
<evidence type="ECO:0000313" key="10">
    <source>
        <dbReference type="Proteomes" id="UP001596956"/>
    </source>
</evidence>
<keyword evidence="6 8" id="KW-1133">Transmembrane helix</keyword>
<accession>A0ABW3BKE1</accession>
<feature type="transmembrane region" description="Helical" evidence="8">
    <location>
        <begin position="441"/>
        <end position="460"/>
    </location>
</feature>
<dbReference type="Pfam" id="PF14100">
    <property type="entry name" value="DUF6807"/>
    <property type="match status" value="1"/>
</dbReference>
<dbReference type="Pfam" id="PF01032">
    <property type="entry name" value="FecCD"/>
    <property type="match status" value="1"/>
</dbReference>
<feature type="transmembrane region" description="Helical" evidence="8">
    <location>
        <begin position="349"/>
        <end position="370"/>
    </location>
</feature>
<sequence>MTTEQPDAEAAAQQAAAGGAEPAARGLGLVHEHDRSLRVTYDGDHLLRYVYRPWDAQLESPRPYFHPLHTLGGDTVSLYRPHDHVWHKGIAWSLPNVGPANFWGGPTYVRDRGYQQLPNDGSMCHTGFDLLSTAGGEITVGERLEWVTEQGETWFTERRGFRVCVDPARSAWTLVFETEFTNLTGESVQIGSPTTEGRENAGYGGLFWRGPRSFSGGRVYTPQQEGGDDMMGVRAPWMGFAGRHDEHDGASTLVFVDAPDNAGHPVKWFVRTGIFATVCPAPFFDEEVEAAPGTPLSYRYAVVIADGDREREGSAELAERARTELDRPGLGSGDAGQRFIVWELRMPRALTGALVGAALGLSGAILQSLARNPLASPDTLGIGWGAAIGAVTVIVFSGSAGGVSGAAAQFGVPAGAIVGGLAASVAVFGLSWRAGVHSNRLLLVGIAVSLTCANLVYWIMTWTDLQSAARAQTWVTGSLHAADWDRAGAAAVALAVVIPLALG</sequence>
<evidence type="ECO:0000256" key="6">
    <source>
        <dbReference type="ARBA" id="ARBA00022989"/>
    </source>
</evidence>
<comment type="similarity">
    <text evidence="2">Belongs to the binding-protein-dependent transport system permease family. FecCD subfamily.</text>
</comment>
<keyword evidence="4" id="KW-1003">Cell membrane</keyword>
<feature type="transmembrane region" description="Helical" evidence="8">
    <location>
        <begin position="382"/>
        <end position="400"/>
    </location>
</feature>
<evidence type="ECO:0000256" key="2">
    <source>
        <dbReference type="ARBA" id="ARBA00007935"/>
    </source>
</evidence>
<organism evidence="9 10">
    <name type="scientific">Streptomonospora algeriensis</name>
    <dbReference type="NCBI Taxonomy" id="995084"/>
    <lineage>
        <taxon>Bacteria</taxon>
        <taxon>Bacillati</taxon>
        <taxon>Actinomycetota</taxon>
        <taxon>Actinomycetes</taxon>
        <taxon>Streptosporangiales</taxon>
        <taxon>Nocardiopsidaceae</taxon>
        <taxon>Streptomonospora</taxon>
    </lineage>
</organism>
<evidence type="ECO:0000313" key="9">
    <source>
        <dbReference type="EMBL" id="MFD0803487.1"/>
    </source>
</evidence>
<keyword evidence="5 8" id="KW-0812">Transmembrane</keyword>
<dbReference type="Gene3D" id="1.10.3470.10">
    <property type="entry name" value="ABC transporter involved in vitamin B12 uptake, BtuC"/>
    <property type="match status" value="1"/>
</dbReference>
<keyword evidence="3" id="KW-0813">Transport</keyword>
<comment type="caution">
    <text evidence="9">The sequence shown here is derived from an EMBL/GenBank/DDBJ whole genome shotgun (WGS) entry which is preliminary data.</text>
</comment>
<protein>
    <submittedName>
        <fullName evidence="9">Iron chelate uptake ABC transporter family permease subunit</fullName>
    </submittedName>
</protein>
<keyword evidence="7 8" id="KW-0472">Membrane</keyword>
<dbReference type="PANTHER" id="PTHR30472:SF24">
    <property type="entry name" value="FERRIC ENTEROBACTIN TRANSPORT SYSTEM PERMEASE PROTEIN FEPG"/>
    <property type="match status" value="1"/>
</dbReference>
<dbReference type="PANTHER" id="PTHR30472">
    <property type="entry name" value="FERRIC ENTEROBACTIN TRANSPORT SYSTEM PERMEASE PROTEIN"/>
    <property type="match status" value="1"/>
</dbReference>
<comment type="subcellular location">
    <subcellularLocation>
        <location evidence="1">Cell membrane</location>
        <topology evidence="1">Multi-pass membrane protein</topology>
    </subcellularLocation>
</comment>
<dbReference type="InterPro" id="IPR037294">
    <property type="entry name" value="ABC_BtuC-like"/>
</dbReference>
<dbReference type="EMBL" id="JBHTHR010000922">
    <property type="protein sequence ID" value="MFD0803487.1"/>
    <property type="molecule type" value="Genomic_DNA"/>
</dbReference>
<evidence type="ECO:0000256" key="8">
    <source>
        <dbReference type="SAM" id="Phobius"/>
    </source>
</evidence>
<feature type="transmembrane region" description="Helical" evidence="8">
    <location>
        <begin position="406"/>
        <end position="429"/>
    </location>
</feature>
<evidence type="ECO:0000256" key="5">
    <source>
        <dbReference type="ARBA" id="ARBA00022692"/>
    </source>
</evidence>
<evidence type="ECO:0000256" key="4">
    <source>
        <dbReference type="ARBA" id="ARBA00022475"/>
    </source>
</evidence>
<evidence type="ECO:0000256" key="1">
    <source>
        <dbReference type="ARBA" id="ARBA00004651"/>
    </source>
</evidence>
<dbReference type="InterPro" id="IPR000522">
    <property type="entry name" value="ABC_transptr_permease_BtuC"/>
</dbReference>
<evidence type="ECO:0000256" key="3">
    <source>
        <dbReference type="ARBA" id="ARBA00022448"/>
    </source>
</evidence>
<dbReference type="Proteomes" id="UP001596956">
    <property type="component" value="Unassembled WGS sequence"/>
</dbReference>